<accession>A0AAW7N3N2</accession>
<name>A0AAW7N3N2_9LACO</name>
<protein>
    <recommendedName>
        <fullName evidence="3">Alpha/beta hydrolase</fullName>
    </recommendedName>
</protein>
<reference evidence="1" key="1">
    <citation type="submission" date="2023-07" db="EMBL/GenBank/DDBJ databases">
        <title>Complete genome sequence of Ligilactobacillus salivarius SRCM217594 isolated from Gallus gallus domesticus feces.</title>
        <authorList>
            <person name="Yang H.-G."/>
            <person name="Ryu M.-S."/>
            <person name="Ha G.-S."/>
            <person name="Yang H.-J."/>
            <person name="Jeong D.-Y."/>
        </authorList>
    </citation>
    <scope>NUCLEOTIDE SEQUENCE</scope>
    <source>
        <strain evidence="1">SRCM217594</strain>
    </source>
</reference>
<gene>
    <name evidence="1" type="ORF">QYC35_01950</name>
</gene>
<sequence>MSSFFVVDDNFFNNHKCKLVTIIVDLDFLDVENQAALLKQPLLMIIGDISDTRYMTDDKKVVYIEAANHIETYWKPEFVGQEVSEVIKFFSALYIIVL</sequence>
<organism evidence="1 2">
    <name type="scientific">Ligilactobacillus salivarius</name>
    <dbReference type="NCBI Taxonomy" id="1624"/>
    <lineage>
        <taxon>Bacteria</taxon>
        <taxon>Bacillati</taxon>
        <taxon>Bacillota</taxon>
        <taxon>Bacilli</taxon>
        <taxon>Lactobacillales</taxon>
        <taxon>Lactobacillaceae</taxon>
        <taxon>Ligilactobacillus</taxon>
    </lineage>
</organism>
<evidence type="ECO:0000313" key="2">
    <source>
        <dbReference type="Proteomes" id="UP001174888"/>
    </source>
</evidence>
<dbReference type="RefSeq" id="WP_225360767.1">
    <property type="nucleotide sequence ID" value="NZ_JADCTW010000026.1"/>
</dbReference>
<dbReference type="Proteomes" id="UP001174888">
    <property type="component" value="Unassembled WGS sequence"/>
</dbReference>
<dbReference type="EMBL" id="JAUIQT010000001">
    <property type="protein sequence ID" value="MDN4833005.1"/>
    <property type="molecule type" value="Genomic_DNA"/>
</dbReference>
<evidence type="ECO:0000313" key="1">
    <source>
        <dbReference type="EMBL" id="MDN4833005.1"/>
    </source>
</evidence>
<proteinExistence type="predicted"/>
<dbReference type="AlphaFoldDB" id="A0AAW7N3N2"/>
<evidence type="ECO:0008006" key="3">
    <source>
        <dbReference type="Google" id="ProtNLM"/>
    </source>
</evidence>
<comment type="caution">
    <text evidence="1">The sequence shown here is derived from an EMBL/GenBank/DDBJ whole genome shotgun (WGS) entry which is preliminary data.</text>
</comment>